<name>A0ABQ3DIX0_9ACTN</name>
<proteinExistence type="predicted"/>
<evidence type="ECO:0000256" key="1">
    <source>
        <dbReference type="SAM" id="MobiDB-lite"/>
    </source>
</evidence>
<gene>
    <name evidence="2" type="ORF">GCM10010346_13020</name>
</gene>
<accession>A0ABQ3DIX0</accession>
<dbReference type="EMBL" id="BMVO01000002">
    <property type="protein sequence ID" value="GHA91559.1"/>
    <property type="molecule type" value="Genomic_DNA"/>
</dbReference>
<comment type="caution">
    <text evidence="2">The sequence shown here is derived from an EMBL/GenBank/DDBJ whole genome shotgun (WGS) entry which is preliminary data.</text>
</comment>
<sequence>MTLQYTPVGDGRRRLVPPPSVTAESVPHPSDPPLFRALLRQWHSKGRTLPGRRDPEWVRLVASPAWPDTARLSASRDPRDGGR</sequence>
<keyword evidence="3" id="KW-1185">Reference proteome</keyword>
<evidence type="ECO:0000313" key="3">
    <source>
        <dbReference type="Proteomes" id="UP000599437"/>
    </source>
</evidence>
<dbReference type="Proteomes" id="UP000599437">
    <property type="component" value="Unassembled WGS sequence"/>
</dbReference>
<organism evidence="2 3">
    <name type="scientific">Streptomyces chryseus</name>
    <dbReference type="NCBI Taxonomy" id="68186"/>
    <lineage>
        <taxon>Bacteria</taxon>
        <taxon>Bacillati</taxon>
        <taxon>Actinomycetota</taxon>
        <taxon>Actinomycetes</taxon>
        <taxon>Kitasatosporales</taxon>
        <taxon>Streptomycetaceae</taxon>
        <taxon>Streptomyces</taxon>
    </lineage>
</organism>
<reference evidence="3" key="1">
    <citation type="journal article" date="2019" name="Int. J. Syst. Evol. Microbiol.">
        <title>The Global Catalogue of Microorganisms (GCM) 10K type strain sequencing project: providing services to taxonomists for standard genome sequencing and annotation.</title>
        <authorList>
            <consortium name="The Broad Institute Genomics Platform"/>
            <consortium name="The Broad Institute Genome Sequencing Center for Infectious Disease"/>
            <person name="Wu L."/>
            <person name="Ma J."/>
        </authorList>
    </citation>
    <scope>NUCLEOTIDE SEQUENCE [LARGE SCALE GENOMIC DNA]</scope>
    <source>
        <strain evidence="3">JCM 4737</strain>
    </source>
</reference>
<feature type="region of interest" description="Disordered" evidence="1">
    <location>
        <begin position="1"/>
        <end position="32"/>
    </location>
</feature>
<protein>
    <submittedName>
        <fullName evidence="2">Uncharacterized protein</fullName>
    </submittedName>
</protein>
<evidence type="ECO:0000313" key="2">
    <source>
        <dbReference type="EMBL" id="GHA91559.1"/>
    </source>
</evidence>